<dbReference type="PROSITE" id="PS00136">
    <property type="entry name" value="SUBTILASE_ASP"/>
    <property type="match status" value="1"/>
</dbReference>
<dbReference type="FunFam" id="3.40.50.200:FF:000022">
    <property type="entry name" value="Extracellular protease"/>
    <property type="match status" value="1"/>
</dbReference>
<dbReference type="InterPro" id="IPR000209">
    <property type="entry name" value="Peptidase_S8/S53_dom"/>
</dbReference>
<evidence type="ECO:0000256" key="3">
    <source>
        <dbReference type="ARBA" id="ARBA00022525"/>
    </source>
</evidence>
<feature type="active site" description="Charge relay system" evidence="9">
    <location>
        <position position="277"/>
    </location>
</feature>
<dbReference type="Gene3D" id="3.40.50.200">
    <property type="entry name" value="Peptidase S8/S53 domain"/>
    <property type="match status" value="1"/>
</dbReference>
<dbReference type="EMBL" id="RAWE01000101">
    <property type="protein sequence ID" value="RKH00040.1"/>
    <property type="molecule type" value="Genomic_DNA"/>
</dbReference>
<evidence type="ECO:0000256" key="6">
    <source>
        <dbReference type="ARBA" id="ARBA00022801"/>
    </source>
</evidence>
<dbReference type="PROSITE" id="PS00138">
    <property type="entry name" value="SUBTILASE_SER"/>
    <property type="match status" value="1"/>
</dbReference>
<evidence type="ECO:0000256" key="10">
    <source>
        <dbReference type="RuleBase" id="RU003355"/>
    </source>
</evidence>
<evidence type="ECO:0000256" key="8">
    <source>
        <dbReference type="ARBA" id="ARBA00023145"/>
    </source>
</evidence>
<dbReference type="PROSITE" id="PS51257">
    <property type="entry name" value="PROKAR_LIPOPROTEIN"/>
    <property type="match status" value="1"/>
</dbReference>
<dbReference type="OrthoDB" id="9765693at2"/>
<dbReference type="Gene3D" id="2.60.40.10">
    <property type="entry name" value="Immunoglobulins"/>
    <property type="match status" value="1"/>
</dbReference>
<gene>
    <name evidence="13" type="ORF">D7X32_24830</name>
</gene>
<evidence type="ECO:0000256" key="11">
    <source>
        <dbReference type="SAM" id="MobiDB-lite"/>
    </source>
</evidence>
<organism evidence="13 14">
    <name type="scientific">Corallococcus carmarthensis</name>
    <dbReference type="NCBI Taxonomy" id="2316728"/>
    <lineage>
        <taxon>Bacteria</taxon>
        <taxon>Pseudomonadati</taxon>
        <taxon>Myxococcota</taxon>
        <taxon>Myxococcia</taxon>
        <taxon>Myxococcales</taxon>
        <taxon>Cystobacterineae</taxon>
        <taxon>Myxococcaceae</taxon>
        <taxon>Corallococcus</taxon>
    </lineage>
</organism>
<feature type="region of interest" description="Disordered" evidence="11">
    <location>
        <begin position="250"/>
        <end position="277"/>
    </location>
</feature>
<dbReference type="GO" id="GO:0005576">
    <property type="term" value="C:extracellular region"/>
    <property type="evidence" value="ECO:0007669"/>
    <property type="project" value="UniProtKB-SubCell"/>
</dbReference>
<dbReference type="InterPro" id="IPR023827">
    <property type="entry name" value="Peptidase_S8_Asp-AS"/>
</dbReference>
<sequence>MLRRLALLGLLGLVACPGDNSNDDDDTSSTKGTVTGTLQPFQAGSAAANAGASLDAFFSLPGAKNLSQKVSSALAARGVWRTGIPARPLTHEASLLAGEIIVHFDTPNLTAEEAVAQARIAGYHVVHQAFLSDTQHLLRYEVSQPQAMSGGTPNVRALTEAEHVRVLQQVQAVQGVQNAESNMRVRALAVPNDPLYARQWHYKNMNLPAAWDLGTGSDSIVVAVVDTGITSHPDLNSRVLPGVDLISSASNAGDGDGVDTDPTDNGKDLPNGGSSYHGTHVAGTIGASSNNGVGVAGVTWSGRNILPVRVLGTQGGSLADIIAGVTWASGGSVPGVRANTTPARVINMSLGGNGNPSTEMQTAINAAVARGAILVVAAGNENENTSTSFPCNQQNVICVGAVRFNGKRASYSNYGTQVDVMATGGQTSEDSNGDGFPDGVLSTLPNSSNLPSYEWYQGTSMATPHVAGIVALMLAQDPTLTVTEAETILRDTADTTSKCSEGCGAGLVDAYAAVLRAKGGGDPTLPPKLAISTTQLSFTGTASQSLSVRNNGGGTLQVSAAISGANASAVSVSSTSLSIPAYKSGSLTVSVNPGSLPAGNYVAQLDLTGASGAGTAQVLVKLRVGVNDGKNAFIAFAYLDAAGEVQIDDDGIGPVAASGGYNYSMKMTPRDYLVLASIDDTGEGDFFDDGDRVGFWRDTTQVETVTVTKGTTTSDISFTLVPYQSDDDHTPTTTIGGACTTNGTCGTGGLCLTGGNFPGGYCTQDCVTSSCPSGSACYSNDKGATAYCFVSCTPSSGGTGQGTCRTGYRCVSDSSGSGACIP</sequence>
<evidence type="ECO:0000256" key="5">
    <source>
        <dbReference type="ARBA" id="ARBA00022729"/>
    </source>
</evidence>
<dbReference type="InterPro" id="IPR023828">
    <property type="entry name" value="Peptidase_S8_Ser-AS"/>
</dbReference>
<accession>A0A3A8JWE1</accession>
<comment type="similarity">
    <text evidence="2 9 10">Belongs to the peptidase S8 family.</text>
</comment>
<evidence type="ECO:0000256" key="2">
    <source>
        <dbReference type="ARBA" id="ARBA00011073"/>
    </source>
</evidence>
<keyword evidence="14" id="KW-1185">Reference proteome</keyword>
<evidence type="ECO:0000256" key="4">
    <source>
        <dbReference type="ARBA" id="ARBA00022670"/>
    </source>
</evidence>
<dbReference type="InterPro" id="IPR013783">
    <property type="entry name" value="Ig-like_fold"/>
</dbReference>
<keyword evidence="6 9" id="KW-0378">Hydrolase</keyword>
<feature type="domain" description="Peptidase S8/S53" evidence="12">
    <location>
        <begin position="218"/>
        <end position="506"/>
    </location>
</feature>
<dbReference type="PANTHER" id="PTHR43806:SF11">
    <property type="entry name" value="CEREVISIN-RELATED"/>
    <property type="match status" value="1"/>
</dbReference>
<comment type="caution">
    <text evidence="13">The sequence shown here is derived from an EMBL/GenBank/DDBJ whole genome shotgun (WGS) entry which is preliminary data.</text>
</comment>
<dbReference type="InterPro" id="IPR022398">
    <property type="entry name" value="Peptidase_S8_His-AS"/>
</dbReference>
<keyword evidence="4 9" id="KW-0645">Protease</keyword>
<dbReference type="Proteomes" id="UP000268313">
    <property type="component" value="Unassembled WGS sequence"/>
</dbReference>
<dbReference type="CDD" id="cd07496">
    <property type="entry name" value="Peptidases_S8_13"/>
    <property type="match status" value="1"/>
</dbReference>
<dbReference type="AlphaFoldDB" id="A0A3A8JWE1"/>
<evidence type="ECO:0000259" key="12">
    <source>
        <dbReference type="Pfam" id="PF00082"/>
    </source>
</evidence>
<evidence type="ECO:0000256" key="9">
    <source>
        <dbReference type="PROSITE-ProRule" id="PRU01240"/>
    </source>
</evidence>
<dbReference type="InterPro" id="IPR050131">
    <property type="entry name" value="Peptidase_S8_subtilisin-like"/>
</dbReference>
<keyword evidence="3" id="KW-0964">Secreted</keyword>
<evidence type="ECO:0000256" key="7">
    <source>
        <dbReference type="ARBA" id="ARBA00022825"/>
    </source>
</evidence>
<dbReference type="InterPro" id="IPR015500">
    <property type="entry name" value="Peptidase_S8_subtilisin-rel"/>
</dbReference>
<feature type="active site" description="Charge relay system" evidence="9">
    <location>
        <position position="226"/>
    </location>
</feature>
<evidence type="ECO:0000256" key="1">
    <source>
        <dbReference type="ARBA" id="ARBA00004613"/>
    </source>
</evidence>
<dbReference type="Pfam" id="PF00082">
    <property type="entry name" value="Peptidase_S8"/>
    <property type="match status" value="1"/>
</dbReference>
<name>A0A3A8JWE1_9BACT</name>
<evidence type="ECO:0000313" key="14">
    <source>
        <dbReference type="Proteomes" id="UP000268313"/>
    </source>
</evidence>
<keyword evidence="7 9" id="KW-0720">Serine protease</keyword>
<dbReference type="PROSITE" id="PS51892">
    <property type="entry name" value="SUBTILASE"/>
    <property type="match status" value="1"/>
</dbReference>
<dbReference type="InterPro" id="IPR036852">
    <property type="entry name" value="Peptidase_S8/S53_dom_sf"/>
</dbReference>
<dbReference type="GO" id="GO:0006508">
    <property type="term" value="P:proteolysis"/>
    <property type="evidence" value="ECO:0007669"/>
    <property type="project" value="UniProtKB-KW"/>
</dbReference>
<keyword evidence="5" id="KW-0732">Signal</keyword>
<protein>
    <submittedName>
        <fullName evidence="13">Peptidase S8</fullName>
    </submittedName>
</protein>
<reference evidence="14" key="1">
    <citation type="submission" date="2018-09" db="EMBL/GenBank/DDBJ databases">
        <authorList>
            <person name="Livingstone P.G."/>
            <person name="Whitworth D.E."/>
        </authorList>
    </citation>
    <scope>NUCLEOTIDE SEQUENCE [LARGE SCALE GENOMIC DNA]</scope>
    <source>
        <strain evidence="14">CA043D</strain>
    </source>
</reference>
<dbReference type="RefSeq" id="WP_120605049.1">
    <property type="nucleotide sequence ID" value="NZ_RAWE01000101.1"/>
</dbReference>
<evidence type="ECO:0000313" key="13">
    <source>
        <dbReference type="EMBL" id="RKH00040.1"/>
    </source>
</evidence>
<comment type="subcellular location">
    <subcellularLocation>
        <location evidence="1">Secreted</location>
    </subcellularLocation>
</comment>
<dbReference type="InterPro" id="IPR034176">
    <property type="entry name" value="Peptidases_S8_13"/>
</dbReference>
<dbReference type="PROSITE" id="PS00137">
    <property type="entry name" value="SUBTILASE_HIS"/>
    <property type="match status" value="1"/>
</dbReference>
<dbReference type="SUPFAM" id="SSF52743">
    <property type="entry name" value="Subtilisin-like"/>
    <property type="match status" value="1"/>
</dbReference>
<dbReference type="PRINTS" id="PR00723">
    <property type="entry name" value="SUBTILISIN"/>
</dbReference>
<dbReference type="GO" id="GO:0004252">
    <property type="term" value="F:serine-type endopeptidase activity"/>
    <property type="evidence" value="ECO:0007669"/>
    <property type="project" value="UniProtKB-UniRule"/>
</dbReference>
<keyword evidence="8" id="KW-0865">Zymogen</keyword>
<feature type="active site" description="Charge relay system" evidence="9">
    <location>
        <position position="460"/>
    </location>
</feature>
<dbReference type="PANTHER" id="PTHR43806">
    <property type="entry name" value="PEPTIDASE S8"/>
    <property type="match status" value="1"/>
</dbReference>
<proteinExistence type="inferred from homology"/>